<organism evidence="3 4">
    <name type="scientific">Phytophthora sojae (strain P6497)</name>
    <name type="common">Soybean stem and root rot agent</name>
    <name type="synonym">Phytophthora megasperma f. sp. glycines</name>
    <dbReference type="NCBI Taxonomy" id="1094619"/>
    <lineage>
        <taxon>Eukaryota</taxon>
        <taxon>Sar</taxon>
        <taxon>Stramenopiles</taxon>
        <taxon>Oomycota</taxon>
        <taxon>Peronosporomycetes</taxon>
        <taxon>Peronosporales</taxon>
        <taxon>Peronosporaceae</taxon>
        <taxon>Phytophthora</taxon>
    </lineage>
</organism>
<dbReference type="GO" id="GO:0140469">
    <property type="term" value="P:GCN2-mediated signaling"/>
    <property type="evidence" value="ECO:0007669"/>
    <property type="project" value="TreeGrafter"/>
</dbReference>
<dbReference type="InterPro" id="IPR001498">
    <property type="entry name" value="Impact_N"/>
</dbReference>
<dbReference type="GO" id="GO:0006446">
    <property type="term" value="P:regulation of translational initiation"/>
    <property type="evidence" value="ECO:0007669"/>
    <property type="project" value="TreeGrafter"/>
</dbReference>
<dbReference type="RefSeq" id="XP_009538847.1">
    <property type="nucleotide sequence ID" value="XM_009540552.1"/>
</dbReference>
<dbReference type="InterPro" id="IPR023582">
    <property type="entry name" value="Impact"/>
</dbReference>
<dbReference type="InterPro" id="IPR036956">
    <property type="entry name" value="Impact_N_sf"/>
</dbReference>
<evidence type="ECO:0000256" key="1">
    <source>
        <dbReference type="ARBA" id="ARBA00007665"/>
    </source>
</evidence>
<proteinExistence type="inferred from homology"/>
<evidence type="ECO:0000313" key="4">
    <source>
        <dbReference type="Proteomes" id="UP000002640"/>
    </source>
</evidence>
<gene>
    <name evidence="3" type="ORF">PHYSODRAFT_342169</name>
</gene>
<name>G5AFJ6_PHYSP</name>
<protein>
    <recommendedName>
        <fullName evidence="2">Impact N-terminal domain-containing protein</fullName>
    </recommendedName>
</protein>
<accession>G5AFJ6</accession>
<keyword evidence="4" id="KW-1185">Reference proteome</keyword>
<reference evidence="3 4" key="1">
    <citation type="journal article" date="2006" name="Science">
        <title>Phytophthora genome sequences uncover evolutionary origins and mechanisms of pathogenesis.</title>
        <authorList>
            <person name="Tyler B.M."/>
            <person name="Tripathy S."/>
            <person name="Zhang X."/>
            <person name="Dehal P."/>
            <person name="Jiang R.H."/>
            <person name="Aerts A."/>
            <person name="Arredondo F.D."/>
            <person name="Baxter L."/>
            <person name="Bensasson D."/>
            <person name="Beynon J.L."/>
            <person name="Chapman J."/>
            <person name="Damasceno C.M."/>
            <person name="Dorrance A.E."/>
            <person name="Dou D."/>
            <person name="Dickerman A.W."/>
            <person name="Dubchak I.L."/>
            <person name="Garbelotto M."/>
            <person name="Gijzen M."/>
            <person name="Gordon S.G."/>
            <person name="Govers F."/>
            <person name="Grunwald N.J."/>
            <person name="Huang W."/>
            <person name="Ivors K.L."/>
            <person name="Jones R.W."/>
            <person name="Kamoun S."/>
            <person name="Krampis K."/>
            <person name="Lamour K.H."/>
            <person name="Lee M.K."/>
            <person name="McDonald W.H."/>
            <person name="Medina M."/>
            <person name="Meijer H.J."/>
            <person name="Nordberg E.K."/>
            <person name="Maclean D.J."/>
            <person name="Ospina-Giraldo M.D."/>
            <person name="Morris P.F."/>
            <person name="Phuntumart V."/>
            <person name="Putnam N.H."/>
            <person name="Rash S."/>
            <person name="Rose J.K."/>
            <person name="Sakihama Y."/>
            <person name="Salamov A.A."/>
            <person name="Savidor A."/>
            <person name="Scheuring C.F."/>
            <person name="Smith B.M."/>
            <person name="Sobral B.W."/>
            <person name="Terry A."/>
            <person name="Torto-Alalibo T.A."/>
            <person name="Win J."/>
            <person name="Xu Z."/>
            <person name="Zhang H."/>
            <person name="Grigoriev I.V."/>
            <person name="Rokhsar D.S."/>
            <person name="Boore J.L."/>
        </authorList>
    </citation>
    <scope>NUCLEOTIDE SEQUENCE [LARGE SCALE GENOMIC DNA]</scope>
    <source>
        <strain evidence="3 4">P6497</strain>
    </source>
</reference>
<sequence length="282" mass="31388">MCSESEREQNAALQDEEIEVLQAIFANEFQLSADFDEPHGARSFTIDVPGPHSSGHRARDTIFHRSNGQVCLYEWIADVREVYATRQTEEPESEAADCGDAVPLPEPVSSACFSSNPQTLRPRTKTAQALRDRDREARLSPLIFHSGTILDRKSVFQGHACPISCVADMRSFLAVLLDDRKISRACYNMLAYRLTGAFTIKDTDEDEEDGAGSKMLHLMELIKAENVAVVVTRWCGGIHLGPDRFKHIKVCAREALEGGGFIDVSALPQSRKKTRNRKQGPI</sequence>
<dbReference type="Gene3D" id="3.30.230.30">
    <property type="entry name" value="Impact, N-terminal domain"/>
    <property type="match status" value="1"/>
</dbReference>
<evidence type="ECO:0000259" key="2">
    <source>
        <dbReference type="Pfam" id="PF01205"/>
    </source>
</evidence>
<dbReference type="SMR" id="G5AFJ6"/>
<dbReference type="GeneID" id="20648227"/>
<dbReference type="Proteomes" id="UP000002640">
    <property type="component" value="Unassembled WGS sequence"/>
</dbReference>
<dbReference type="SUPFAM" id="SSF54211">
    <property type="entry name" value="Ribosomal protein S5 domain 2-like"/>
    <property type="match status" value="1"/>
</dbReference>
<dbReference type="AlphaFoldDB" id="G5AFJ6"/>
<dbReference type="STRING" id="1094619.G5AFJ6"/>
<dbReference type="EMBL" id="JH159165">
    <property type="protein sequence ID" value="EGZ05986.1"/>
    <property type="molecule type" value="Genomic_DNA"/>
</dbReference>
<comment type="similarity">
    <text evidence="1">Belongs to the IMPACT family.</text>
</comment>
<dbReference type="InterPro" id="IPR020568">
    <property type="entry name" value="Ribosomal_Su5_D2-typ_SF"/>
</dbReference>
<dbReference type="PANTHER" id="PTHR16301:SF25">
    <property type="entry name" value="PROTEIN IMPACT"/>
    <property type="match status" value="1"/>
</dbReference>
<dbReference type="PANTHER" id="PTHR16301">
    <property type="entry name" value="IMPACT-RELATED"/>
    <property type="match status" value="1"/>
</dbReference>
<dbReference type="GO" id="GO:0005737">
    <property type="term" value="C:cytoplasm"/>
    <property type="evidence" value="ECO:0007669"/>
    <property type="project" value="TreeGrafter"/>
</dbReference>
<dbReference type="KEGG" id="psoj:PHYSODRAFT_342169"/>
<dbReference type="Pfam" id="PF01205">
    <property type="entry name" value="Impact_N"/>
    <property type="match status" value="1"/>
</dbReference>
<dbReference type="InParanoid" id="G5AFJ6"/>
<evidence type="ECO:0000313" key="3">
    <source>
        <dbReference type="EMBL" id="EGZ05986.1"/>
    </source>
</evidence>
<feature type="domain" description="Impact N-terminal" evidence="2">
    <location>
        <begin position="152"/>
        <end position="256"/>
    </location>
</feature>